<accession>A0A2A2J9A9</accession>
<comment type="caution">
    <text evidence="7">The sequence shown here is derived from an EMBL/GenBank/DDBJ whole genome shotgun (WGS) entry which is preliminary data.</text>
</comment>
<comment type="subcellular location">
    <subcellularLocation>
        <location evidence="1">Membrane</location>
        <topology evidence="1">Multi-pass membrane protein</topology>
    </subcellularLocation>
</comment>
<evidence type="ECO:0000313" key="7">
    <source>
        <dbReference type="EMBL" id="PAV58189.1"/>
    </source>
</evidence>
<organism evidence="7 8">
    <name type="scientific">Diploscapter pachys</name>
    <dbReference type="NCBI Taxonomy" id="2018661"/>
    <lineage>
        <taxon>Eukaryota</taxon>
        <taxon>Metazoa</taxon>
        <taxon>Ecdysozoa</taxon>
        <taxon>Nematoda</taxon>
        <taxon>Chromadorea</taxon>
        <taxon>Rhabditida</taxon>
        <taxon>Rhabditina</taxon>
        <taxon>Rhabditomorpha</taxon>
        <taxon>Rhabditoidea</taxon>
        <taxon>Rhabditidae</taxon>
        <taxon>Diploscapter</taxon>
    </lineage>
</organism>
<evidence type="ECO:0000256" key="1">
    <source>
        <dbReference type="ARBA" id="ARBA00004141"/>
    </source>
</evidence>
<dbReference type="InterPro" id="IPR028110">
    <property type="entry name" value="TMEM254"/>
</dbReference>
<dbReference type="STRING" id="2018661.A0A2A2J9A9"/>
<protein>
    <recommendedName>
        <fullName evidence="5">Transmembrane protein 254</fullName>
    </recommendedName>
</protein>
<reference evidence="7 8" key="1">
    <citation type="journal article" date="2017" name="Curr. Biol.">
        <title>Genome architecture and evolution of a unichromosomal asexual nematode.</title>
        <authorList>
            <person name="Fradin H."/>
            <person name="Zegar C."/>
            <person name="Gutwein M."/>
            <person name="Lucas J."/>
            <person name="Kovtun M."/>
            <person name="Corcoran D."/>
            <person name="Baugh L.R."/>
            <person name="Kiontke K."/>
            <person name="Gunsalus K."/>
            <person name="Fitch D.H."/>
            <person name="Piano F."/>
        </authorList>
    </citation>
    <scope>NUCLEOTIDE SEQUENCE [LARGE SCALE GENOMIC DNA]</scope>
    <source>
        <strain evidence="7">PF1309</strain>
    </source>
</reference>
<evidence type="ECO:0000256" key="2">
    <source>
        <dbReference type="ARBA" id="ARBA00022692"/>
    </source>
</evidence>
<dbReference type="AlphaFoldDB" id="A0A2A2J9A9"/>
<feature type="transmembrane region" description="Helical" evidence="6">
    <location>
        <begin position="12"/>
        <end position="29"/>
    </location>
</feature>
<dbReference type="Proteomes" id="UP000218231">
    <property type="component" value="Unassembled WGS sequence"/>
</dbReference>
<keyword evidence="2 6" id="KW-0812">Transmembrane</keyword>
<keyword evidence="3 6" id="KW-1133">Transmembrane helix</keyword>
<dbReference type="PANTHER" id="PTHR34104:SF3">
    <property type="entry name" value="TRANSMEMBRANE PROTEIN 254"/>
    <property type="match status" value="1"/>
</dbReference>
<keyword evidence="8" id="KW-1185">Reference proteome</keyword>
<name>A0A2A2J9A9_9BILA</name>
<sequence length="119" mass="13845">MDGTFFRVPKWYWWVIIPFGLWINFMAWWNPMFLKTSPCLPVIGKTAAWIAETFPMFVIFANIIAVILHVGEAAYAYKLTGDAGLNDDTRKKWTLQTFIIGFPSLKMLKEYSKTKQKKS</sequence>
<dbReference type="PANTHER" id="PTHR34104">
    <property type="entry name" value="TRANSMEMBRANE PROTEIN 254"/>
    <property type="match status" value="1"/>
</dbReference>
<proteinExistence type="predicted"/>
<evidence type="ECO:0000313" key="8">
    <source>
        <dbReference type="Proteomes" id="UP000218231"/>
    </source>
</evidence>
<dbReference type="EMBL" id="LIAE01010598">
    <property type="protein sequence ID" value="PAV58189.1"/>
    <property type="molecule type" value="Genomic_DNA"/>
</dbReference>
<feature type="transmembrane region" description="Helical" evidence="6">
    <location>
        <begin position="49"/>
        <end position="70"/>
    </location>
</feature>
<evidence type="ECO:0000256" key="3">
    <source>
        <dbReference type="ARBA" id="ARBA00022989"/>
    </source>
</evidence>
<evidence type="ECO:0000256" key="4">
    <source>
        <dbReference type="ARBA" id="ARBA00023136"/>
    </source>
</evidence>
<dbReference type="Pfam" id="PF14934">
    <property type="entry name" value="TMEM254"/>
    <property type="match status" value="1"/>
</dbReference>
<evidence type="ECO:0000256" key="5">
    <source>
        <dbReference type="ARBA" id="ARBA00034834"/>
    </source>
</evidence>
<dbReference type="GO" id="GO:0016020">
    <property type="term" value="C:membrane"/>
    <property type="evidence" value="ECO:0007669"/>
    <property type="project" value="UniProtKB-SubCell"/>
</dbReference>
<evidence type="ECO:0000256" key="6">
    <source>
        <dbReference type="SAM" id="Phobius"/>
    </source>
</evidence>
<keyword evidence="4 6" id="KW-0472">Membrane</keyword>
<gene>
    <name evidence="7" type="ORF">WR25_11792</name>
</gene>
<dbReference type="OrthoDB" id="9984821at2759"/>